<protein>
    <submittedName>
        <fullName evidence="3">DUF3352 domain-containing protein</fullName>
    </submittedName>
</protein>
<gene>
    <name evidence="3" type="ORF">ACFPGP_19670</name>
</gene>
<organism evidence="3 4">
    <name type="scientific">Nocardioides taihuensis</name>
    <dbReference type="NCBI Taxonomy" id="1835606"/>
    <lineage>
        <taxon>Bacteria</taxon>
        <taxon>Bacillati</taxon>
        <taxon>Actinomycetota</taxon>
        <taxon>Actinomycetes</taxon>
        <taxon>Propionibacteriales</taxon>
        <taxon>Nocardioidaceae</taxon>
        <taxon>Nocardioides</taxon>
    </lineage>
</organism>
<dbReference type="InterPro" id="IPR021787">
    <property type="entry name" value="DUF3352"/>
</dbReference>
<keyword evidence="2" id="KW-1133">Transmembrane helix</keyword>
<feature type="region of interest" description="Disordered" evidence="1">
    <location>
        <begin position="1"/>
        <end position="31"/>
    </location>
</feature>
<evidence type="ECO:0000256" key="1">
    <source>
        <dbReference type="SAM" id="MobiDB-lite"/>
    </source>
</evidence>
<feature type="transmembrane region" description="Helical" evidence="2">
    <location>
        <begin position="36"/>
        <end position="56"/>
    </location>
</feature>
<dbReference type="Pfam" id="PF11832">
    <property type="entry name" value="DUF3352"/>
    <property type="match status" value="1"/>
</dbReference>
<keyword evidence="2" id="KW-0812">Transmembrane</keyword>
<keyword evidence="4" id="KW-1185">Reference proteome</keyword>
<dbReference type="RefSeq" id="WP_378592681.1">
    <property type="nucleotide sequence ID" value="NZ_JBHSKD010000027.1"/>
</dbReference>
<name>A0ABW0BNF1_9ACTN</name>
<sequence length="539" mass="55317">MSSTLPPSGGPEYLEVGGGAPLPPSETSSGRGGRRLLVGGVVAAALVAGGGAAWALTSFFSSGPQAAEVLPATTVGYASIDLDPSGSQKIEAVRMLRKFPSFREDVGLDTDDDVRKAIWDELGAEDECPDISYADDVEPWLGDRFAMAAVDTGGGTPVPVGVLQVTDEDAADEGLQRLRDCGSGGVVSDPASGGWVISDGWAIIAEDEKTAQQVVDATDDGTLADDETYQEWMDEVGDAGIASAYVAPAAGAFMADGLQGMTGLVPPEATDLGSEADRALRDFQGLAMTVRFSDGALEMEMAGDPGLTVESLYSSDRGADMAQTLPDSTAIAVGAGFEDGWVRDVVDQVASMVGGDADELLAEAGAGTGLDLPDDVETLVGDSFALSVDSDFDPDELLSVGDTSSIPVAAKIQGDPEGVESVLDKLRSQIPPPDGEALIPSESDGDVTVVGLSSDYNSEVLGNGGLGDSDVFRNAVREADQASAVLFVNFDAGNGWVEDMVDDGDPGSVDDVAVLQGFGMSLWGTDGAAHAVLRLTTDD</sequence>
<comment type="caution">
    <text evidence="3">The sequence shown here is derived from an EMBL/GenBank/DDBJ whole genome shotgun (WGS) entry which is preliminary data.</text>
</comment>
<dbReference type="EMBL" id="JBHSKD010000027">
    <property type="protein sequence ID" value="MFC5178910.1"/>
    <property type="molecule type" value="Genomic_DNA"/>
</dbReference>
<evidence type="ECO:0000313" key="3">
    <source>
        <dbReference type="EMBL" id="MFC5178910.1"/>
    </source>
</evidence>
<evidence type="ECO:0000256" key="2">
    <source>
        <dbReference type="SAM" id="Phobius"/>
    </source>
</evidence>
<evidence type="ECO:0000313" key="4">
    <source>
        <dbReference type="Proteomes" id="UP001596087"/>
    </source>
</evidence>
<reference evidence="4" key="1">
    <citation type="journal article" date="2019" name="Int. J. Syst. Evol. Microbiol.">
        <title>The Global Catalogue of Microorganisms (GCM) 10K type strain sequencing project: providing services to taxonomists for standard genome sequencing and annotation.</title>
        <authorList>
            <consortium name="The Broad Institute Genomics Platform"/>
            <consortium name="The Broad Institute Genome Sequencing Center for Infectious Disease"/>
            <person name="Wu L."/>
            <person name="Ma J."/>
        </authorList>
    </citation>
    <scope>NUCLEOTIDE SEQUENCE [LARGE SCALE GENOMIC DNA]</scope>
    <source>
        <strain evidence="4">DFY41</strain>
    </source>
</reference>
<proteinExistence type="predicted"/>
<keyword evidence="2" id="KW-0472">Membrane</keyword>
<dbReference type="Proteomes" id="UP001596087">
    <property type="component" value="Unassembled WGS sequence"/>
</dbReference>
<accession>A0ABW0BNF1</accession>